<dbReference type="PROSITE" id="PS00028">
    <property type="entry name" value="ZINC_FINGER_C2H2_1"/>
    <property type="match status" value="8"/>
</dbReference>
<dbReference type="Gene3D" id="3.30.160.60">
    <property type="entry name" value="Classic Zinc Finger"/>
    <property type="match status" value="6"/>
</dbReference>
<feature type="compositionally biased region" description="Low complexity" evidence="6">
    <location>
        <begin position="963"/>
        <end position="977"/>
    </location>
</feature>
<feature type="region of interest" description="Disordered" evidence="6">
    <location>
        <begin position="246"/>
        <end position="290"/>
    </location>
</feature>
<feature type="domain" description="C2H2-type" evidence="7">
    <location>
        <begin position="912"/>
        <end position="934"/>
    </location>
</feature>
<keyword evidence="3 5" id="KW-0863">Zinc-finger</keyword>
<evidence type="ECO:0000256" key="1">
    <source>
        <dbReference type="ARBA" id="ARBA00022723"/>
    </source>
</evidence>
<keyword evidence="4" id="KW-0862">Zinc</keyword>
<feature type="compositionally biased region" description="Basic residues" evidence="6">
    <location>
        <begin position="1"/>
        <end position="11"/>
    </location>
</feature>
<dbReference type="SMART" id="SM00355">
    <property type="entry name" value="ZnF_C2H2"/>
    <property type="match status" value="11"/>
</dbReference>
<evidence type="ECO:0000256" key="4">
    <source>
        <dbReference type="ARBA" id="ARBA00022833"/>
    </source>
</evidence>
<feature type="domain" description="C2H2-type" evidence="7">
    <location>
        <begin position="150"/>
        <end position="177"/>
    </location>
</feature>
<keyword evidence="9" id="KW-1185">Reference proteome</keyword>
<reference evidence="8" key="1">
    <citation type="submission" date="2025-08" db="UniProtKB">
        <authorList>
            <consortium name="Ensembl"/>
        </authorList>
    </citation>
    <scope>IDENTIFICATION</scope>
</reference>
<feature type="compositionally biased region" description="Basic and acidic residues" evidence="6">
    <location>
        <begin position="1197"/>
        <end position="1208"/>
    </location>
</feature>
<evidence type="ECO:0000256" key="5">
    <source>
        <dbReference type="PROSITE-ProRule" id="PRU00042"/>
    </source>
</evidence>
<dbReference type="InterPro" id="IPR052795">
    <property type="entry name" value="RREB1"/>
</dbReference>
<organism evidence="8 9">
    <name type="scientific">Eptatretus burgeri</name>
    <name type="common">Inshore hagfish</name>
    <dbReference type="NCBI Taxonomy" id="7764"/>
    <lineage>
        <taxon>Eukaryota</taxon>
        <taxon>Metazoa</taxon>
        <taxon>Chordata</taxon>
        <taxon>Craniata</taxon>
        <taxon>Vertebrata</taxon>
        <taxon>Cyclostomata</taxon>
        <taxon>Myxini</taxon>
        <taxon>Myxiniformes</taxon>
        <taxon>Myxinidae</taxon>
        <taxon>Eptatretinae</taxon>
        <taxon>Eptatretus</taxon>
    </lineage>
</organism>
<feature type="region of interest" description="Disordered" evidence="6">
    <location>
        <begin position="594"/>
        <end position="667"/>
    </location>
</feature>
<dbReference type="GeneTree" id="ENSGT00940000157533"/>
<dbReference type="InterPro" id="IPR013087">
    <property type="entry name" value="Znf_C2H2_type"/>
</dbReference>
<keyword evidence="1" id="KW-0479">Metal-binding</keyword>
<evidence type="ECO:0000256" key="2">
    <source>
        <dbReference type="ARBA" id="ARBA00022737"/>
    </source>
</evidence>
<keyword evidence="2" id="KW-0677">Repeat</keyword>
<feature type="compositionally biased region" description="Polar residues" evidence="6">
    <location>
        <begin position="1102"/>
        <end position="1115"/>
    </location>
</feature>
<feature type="domain" description="C2H2-type" evidence="7">
    <location>
        <begin position="299"/>
        <end position="326"/>
    </location>
</feature>
<dbReference type="GO" id="GO:0001228">
    <property type="term" value="F:DNA-binding transcription activator activity, RNA polymerase II-specific"/>
    <property type="evidence" value="ECO:0007669"/>
    <property type="project" value="TreeGrafter"/>
</dbReference>
<feature type="region of interest" description="Disordered" evidence="6">
    <location>
        <begin position="1102"/>
        <end position="1128"/>
    </location>
</feature>
<feature type="domain" description="C2H2-type" evidence="7">
    <location>
        <begin position="732"/>
        <end position="760"/>
    </location>
</feature>
<name>A0A8C4QXC9_EPTBU</name>
<dbReference type="OMA" id="DAPDQKV"/>
<feature type="domain" description="C2H2-type" evidence="7">
    <location>
        <begin position="178"/>
        <end position="205"/>
    </location>
</feature>
<feature type="domain" description="C2H2-type" evidence="7">
    <location>
        <begin position="1280"/>
        <end position="1308"/>
    </location>
</feature>
<proteinExistence type="predicted"/>
<dbReference type="Ensembl" id="ENSEBUT00000021261.1">
    <property type="protein sequence ID" value="ENSEBUP00000020685.1"/>
    <property type="gene ID" value="ENSEBUG00000012791.1"/>
</dbReference>
<dbReference type="PROSITE" id="PS50157">
    <property type="entry name" value="ZINC_FINGER_C2H2_2"/>
    <property type="match status" value="10"/>
</dbReference>
<dbReference type="FunFam" id="3.30.160.60:FF:000100">
    <property type="entry name" value="Zinc finger 45-like"/>
    <property type="match status" value="1"/>
</dbReference>
<evidence type="ECO:0000313" key="9">
    <source>
        <dbReference type="Proteomes" id="UP000694388"/>
    </source>
</evidence>
<feature type="compositionally biased region" description="Basic and acidic residues" evidence="6">
    <location>
        <begin position="1231"/>
        <end position="1250"/>
    </location>
</feature>
<feature type="region of interest" description="Disordered" evidence="6">
    <location>
        <begin position="1296"/>
        <end position="1319"/>
    </location>
</feature>
<dbReference type="InterPro" id="IPR036236">
    <property type="entry name" value="Znf_C2H2_sf"/>
</dbReference>
<dbReference type="GO" id="GO:0005634">
    <property type="term" value="C:nucleus"/>
    <property type="evidence" value="ECO:0007669"/>
    <property type="project" value="TreeGrafter"/>
</dbReference>
<feature type="region of interest" description="Disordered" evidence="6">
    <location>
        <begin position="1460"/>
        <end position="1497"/>
    </location>
</feature>
<dbReference type="GO" id="GO:0000978">
    <property type="term" value="F:RNA polymerase II cis-regulatory region sequence-specific DNA binding"/>
    <property type="evidence" value="ECO:0007669"/>
    <property type="project" value="TreeGrafter"/>
</dbReference>
<dbReference type="PANTHER" id="PTHR46451:SF1">
    <property type="entry name" value="RAS-RESPONSIVE ELEMENT-BINDING PROTEIN 1"/>
    <property type="match status" value="1"/>
</dbReference>
<dbReference type="GO" id="GO:0008270">
    <property type="term" value="F:zinc ion binding"/>
    <property type="evidence" value="ECO:0007669"/>
    <property type="project" value="UniProtKB-KW"/>
</dbReference>
<dbReference type="PANTHER" id="PTHR46451">
    <property type="entry name" value="RAS-RESPONSIVE ELEMENT-BINDING PROTEIN 1"/>
    <property type="match status" value="1"/>
</dbReference>
<feature type="compositionally biased region" description="Polar residues" evidence="6">
    <location>
        <begin position="1304"/>
        <end position="1313"/>
    </location>
</feature>
<feature type="region of interest" description="Disordered" evidence="6">
    <location>
        <begin position="1574"/>
        <end position="1605"/>
    </location>
</feature>
<feature type="compositionally biased region" description="Basic residues" evidence="6">
    <location>
        <begin position="263"/>
        <end position="274"/>
    </location>
</feature>
<reference evidence="8" key="2">
    <citation type="submission" date="2025-09" db="UniProtKB">
        <authorList>
            <consortium name="Ensembl"/>
        </authorList>
    </citation>
    <scope>IDENTIFICATION</scope>
</reference>
<feature type="compositionally biased region" description="Polar residues" evidence="6">
    <location>
        <begin position="1209"/>
        <end position="1219"/>
    </location>
</feature>
<evidence type="ECO:0000256" key="3">
    <source>
        <dbReference type="ARBA" id="ARBA00022771"/>
    </source>
</evidence>
<evidence type="ECO:0000313" key="8">
    <source>
        <dbReference type="Ensembl" id="ENSEBUP00000020685.1"/>
    </source>
</evidence>
<feature type="domain" description="C2H2-type" evidence="7">
    <location>
        <begin position="118"/>
        <end position="145"/>
    </location>
</feature>
<evidence type="ECO:0000256" key="6">
    <source>
        <dbReference type="SAM" id="MobiDB-lite"/>
    </source>
</evidence>
<feature type="domain" description="C2H2-type" evidence="7">
    <location>
        <begin position="417"/>
        <end position="439"/>
    </location>
</feature>
<dbReference type="FunFam" id="3.30.160.60:FF:001788">
    <property type="entry name" value="ras-responsive element-binding protein 1"/>
    <property type="match status" value="1"/>
</dbReference>
<feature type="domain" description="C2H2-type" evidence="7">
    <location>
        <begin position="326"/>
        <end position="354"/>
    </location>
</feature>
<feature type="domain" description="C2H2-type" evidence="7">
    <location>
        <begin position="1252"/>
        <end position="1279"/>
    </location>
</feature>
<protein>
    <recommendedName>
        <fullName evidence="7">C2H2-type domain-containing protein</fullName>
    </recommendedName>
</protein>
<feature type="region of interest" description="Disordered" evidence="6">
    <location>
        <begin position="1659"/>
        <end position="1682"/>
    </location>
</feature>
<accession>A0A8C4QXC9</accession>
<feature type="compositionally biased region" description="Polar residues" evidence="6">
    <location>
        <begin position="1177"/>
        <end position="1193"/>
    </location>
</feature>
<dbReference type="Pfam" id="PF00096">
    <property type="entry name" value="zf-C2H2"/>
    <property type="match status" value="3"/>
</dbReference>
<dbReference type="SUPFAM" id="SSF57667">
    <property type="entry name" value="beta-beta-alpha zinc fingers"/>
    <property type="match status" value="4"/>
</dbReference>
<feature type="region of interest" description="Disordered" evidence="6">
    <location>
        <begin position="1"/>
        <end position="21"/>
    </location>
</feature>
<feature type="compositionally biased region" description="Polar residues" evidence="6">
    <location>
        <begin position="1659"/>
        <end position="1669"/>
    </location>
</feature>
<feature type="region of interest" description="Disordered" evidence="6">
    <location>
        <begin position="1177"/>
        <end position="1254"/>
    </location>
</feature>
<evidence type="ECO:0000259" key="7">
    <source>
        <dbReference type="PROSITE" id="PS50157"/>
    </source>
</evidence>
<feature type="compositionally biased region" description="Basic and acidic residues" evidence="6">
    <location>
        <begin position="1591"/>
        <end position="1605"/>
    </location>
</feature>
<feature type="region of interest" description="Disordered" evidence="6">
    <location>
        <begin position="963"/>
        <end position="984"/>
    </location>
</feature>
<feature type="compositionally biased region" description="Polar residues" evidence="6">
    <location>
        <begin position="1477"/>
        <end position="1486"/>
    </location>
</feature>
<sequence length="1682" mass="182859">MSRRKQLKPNRLRSDGETSEEGTTILSAIGLQEQVETSNVATTSDHECNDFGTEPEVGLWLNEDTMKVMHVTDVLDIAGITEVGDHEEKGSEDCESLTGSEVESMNGSCDRHQDAEMYSCPLCDQLCSTPRQLTTHVRQHNGSGNPADGNVCGICGKFLSSASSLDRHMLVHSGERPHRCRVCGQTFTTSGNMQRHLKIHEKDGVSIMSSKLNRTSLSLENGDGSVSPEDVADGEISARVDRRNLWPRSIGGEPQSPISVHGCRPRRGPTRKRHSIDSENDDSSPGKRPREMSLWSGAVICPSCLASFSTESLLDTHLEEHVGENLRCCLCGPTFKSRRSLLRHACSTHRENTADCKREAGSIGDGLVGKNLTFETGVSAGFRDMGFVDFSCGKFPVIAQAWCERYARRCFGKLQRFVCETCGKAFPLPLALSLHCRVHHCSPGLNAHPDAPITQCAFLAQLALVPTQPKKPSLASSSPSVPSSPTATDFLGLLSLCPTTDASMRLNPSSTVLATTPRGDNQGLVARTEGDMIERSPQKGCIIVHDTAALATPSASGLQDLVIDKANELLLSEPQSSASSHLSSHVFVQRAMPQLKPKPGPKASPISPLLGPPPLHPAHPLTESENQGETSGEVADESSKNRKPTVISTDDKETINNQSEEGYVDAFKPVTSKPSAYRPVRRPSSNLRRVLEGCDQVVVPVPGKDFPVTKTREEVEDEGEEDSHQAQKSGFVQCSVCHASASSRNALLCHLYEVHGHERPFACSLCLFAFTLRANCERHVRRRHPAYPNPETDGCIEVLSWAAEAVSGASAELSVPGSATQAKSCEKTGVVGHPFISFSLSQHSFTDKKNETNVELKSTKNGELPAQSPKHWQNFLGSEGTLVEMGNQTLELGPSSSRRRVVNRQAGRFKPYQCRQCQNGFSTKSNCLRHIQSHHPSIAKSGETSRWVLAVPPPPLPVATAMTASSPDAVSPPVSTDNMQPISPNHTPPVVKLEEHIGWKDDMSHSPIGHSVPQNGLGGSHVERDLSRFVAKFASLHSTVQPLRPIPLKLEPVKSSPPLSAWDPDELTEPMDLSLPKKREQEHLITPHSNASGCLALLATRHTTVSRSSSETPNMQAPPPKPSGASTAQDPLMHLTLLARGETLGVGSIGSGGKVHGRELQALADFSHLLSKIPPSVSNQTSTAFTVSNSGSGPSLHDVDKKDVHNDYRSPNSDSPSNVKSEKKQKKKKKDGSEKGRTPGDEPMGEDKKGGFPCPHCPRVFPKASALRRHGYSHSGQKPYGCLHCGARFTTRSNCNRHQRQKHGSSSAASQRTSLDDTDVHPEDKLVELEPQTADIVSQEIGVLVGLKEAEQLPGCRIEDLEVNELKQRVGIELGRRSPNRKEQETWHGGMKNPEVQKANAELPNGTDIDHELSTLTNLKSGEDNISQKVDVAECNDKRASGVVQQKLSTLIKNDTMFVEESEEISEGDSSRELHHLNSSQSSFSPDQADDDPGVCCESIKRDATDYHEDKHQDVLNDHEEEHGDGKNGNDISVNNYDLQIMECHPRNILPDAAANLEESTSCSFDCTCNTEQAGDSKAENDGAEEQIDEQETKPKSNRDERNRKARCQECGRGFRIKVTRGRKIDEVQGSYRCPACAATLAATLGLLRRGRSLRISPNARTLPSSATKGNAAPNAPLVTQV</sequence>
<dbReference type="FunFam" id="3.30.160.60:FF:000682">
    <property type="entry name" value="ras-responsive element-binding protein 1 isoform X1"/>
    <property type="match status" value="1"/>
</dbReference>
<dbReference type="Proteomes" id="UP000694388">
    <property type="component" value="Unplaced"/>
</dbReference>